<protein>
    <submittedName>
        <fullName evidence="3">Glycosyltransferase family 4 protein</fullName>
    </submittedName>
</protein>
<dbReference type="RefSeq" id="WP_146799829.1">
    <property type="nucleotide sequence ID" value="NZ_VOLP01000015.1"/>
</dbReference>
<dbReference type="EMBL" id="VOLR01000016">
    <property type="protein sequence ID" value="TWX58315.1"/>
    <property type="molecule type" value="Genomic_DNA"/>
</dbReference>
<evidence type="ECO:0000313" key="4">
    <source>
        <dbReference type="Proteomes" id="UP000321525"/>
    </source>
</evidence>
<evidence type="ECO:0000259" key="1">
    <source>
        <dbReference type="Pfam" id="PF13439"/>
    </source>
</evidence>
<name>A0A5C6QI30_9GAMM</name>
<dbReference type="GO" id="GO:0016757">
    <property type="term" value="F:glycosyltransferase activity"/>
    <property type="evidence" value="ECO:0007669"/>
    <property type="project" value="UniProtKB-ARBA"/>
</dbReference>
<gene>
    <name evidence="2" type="ORF">ESZ26_12520</name>
    <name evidence="3" type="ORF">ESZ27_06935</name>
</gene>
<evidence type="ECO:0000313" key="2">
    <source>
        <dbReference type="EMBL" id="TWX58315.1"/>
    </source>
</evidence>
<dbReference type="Proteomes" id="UP000321917">
    <property type="component" value="Unassembled WGS sequence"/>
</dbReference>
<dbReference type="Pfam" id="PF13439">
    <property type="entry name" value="Glyco_transf_4"/>
    <property type="match status" value="1"/>
</dbReference>
<dbReference type="AlphaFoldDB" id="A0A5C6QI30"/>
<dbReference type="Proteomes" id="UP000321525">
    <property type="component" value="Unassembled WGS sequence"/>
</dbReference>
<dbReference type="Gene3D" id="3.40.50.2000">
    <property type="entry name" value="Glycogen Phosphorylase B"/>
    <property type="match status" value="2"/>
</dbReference>
<comment type="caution">
    <text evidence="3">The sequence shown here is derived from an EMBL/GenBank/DDBJ whole genome shotgun (WGS) entry which is preliminary data.</text>
</comment>
<dbReference type="SUPFAM" id="SSF53756">
    <property type="entry name" value="UDP-Glycosyltransferase/glycogen phosphorylase"/>
    <property type="match status" value="1"/>
</dbReference>
<dbReference type="InterPro" id="IPR028098">
    <property type="entry name" value="Glyco_trans_4-like_N"/>
</dbReference>
<keyword evidence="4" id="KW-1185">Reference proteome</keyword>
<evidence type="ECO:0000313" key="3">
    <source>
        <dbReference type="EMBL" id="TWX68340.1"/>
    </source>
</evidence>
<evidence type="ECO:0000313" key="5">
    <source>
        <dbReference type="Proteomes" id="UP000321917"/>
    </source>
</evidence>
<organism evidence="3 5">
    <name type="scientific">Colwellia hornerae</name>
    <dbReference type="NCBI Taxonomy" id="89402"/>
    <lineage>
        <taxon>Bacteria</taxon>
        <taxon>Pseudomonadati</taxon>
        <taxon>Pseudomonadota</taxon>
        <taxon>Gammaproteobacteria</taxon>
        <taxon>Alteromonadales</taxon>
        <taxon>Colwelliaceae</taxon>
        <taxon>Colwellia</taxon>
    </lineage>
</organism>
<dbReference type="OrthoDB" id="9794575at2"/>
<reference evidence="3 5" key="1">
    <citation type="submission" date="2019-07" db="EMBL/GenBank/DDBJ databases">
        <title>Genomes of sea-ice associated Colwellia species.</title>
        <authorList>
            <person name="Bowman J.P."/>
        </authorList>
    </citation>
    <scope>NUCLEOTIDE SEQUENCE [LARGE SCALE GENOMIC DNA]</scope>
    <source>
        <strain evidence="2 4">ACAM 607</strain>
        <strain evidence="3 5">IC036</strain>
    </source>
</reference>
<sequence length="410" mass="46713">MSKKVLMVAFDYPPSRSVAGQRTLRMTQYLPEFGWEPLILTAKTEAYDGLDNSQIIPSHMKNNIYRTMALDVDRHLSIKGKHFNWMKVIDRWSTWIPTAIYRGLEIIKQEKPDVIWSTYPTMSAHIIANVLAKKTGIPLIVDYQDPLGYIHKKNVPSFKKKISLKVDKAVLNRCRHAIFATDEAKQAYIDYHQMENKDKFHCIENGYDESNFDLINSLSENIKSPFSANKFSLYYSGVLYPDGRDPTPTFYAIAKLIHDKVITSSNFELVFQGSGDGLLYKEVLEHLKIHHLVTFLASVPFVDSLKNMMDATALLLIQDDVFNLQVPGKLFEYIRAKKPVLVAAPLTSATGQVADKSNCGTIAHSKDEIYHALKTWLSISPKIESDKDITIYSRYEKAKQLSLILDKTIN</sequence>
<dbReference type="EMBL" id="VOLQ01000010">
    <property type="protein sequence ID" value="TWX68340.1"/>
    <property type="molecule type" value="Genomic_DNA"/>
</dbReference>
<accession>A0A5C6QI30</accession>
<feature type="domain" description="Glycosyltransferase subfamily 4-like N-terminal" evidence="1">
    <location>
        <begin position="90"/>
        <end position="209"/>
    </location>
</feature>
<keyword evidence="3" id="KW-0808">Transferase</keyword>
<proteinExistence type="predicted"/>